<evidence type="ECO:0000313" key="7">
    <source>
        <dbReference type="Proteomes" id="UP001597476"/>
    </source>
</evidence>
<evidence type="ECO:0000256" key="3">
    <source>
        <dbReference type="ARBA" id="ARBA00023004"/>
    </source>
</evidence>
<dbReference type="EMBL" id="JBHULY010000034">
    <property type="protein sequence ID" value="MFD2727237.1"/>
    <property type="molecule type" value="Genomic_DNA"/>
</dbReference>
<gene>
    <name evidence="6" type="ORF">ACFSR8_13525</name>
</gene>
<dbReference type="PANTHER" id="PTHR35008">
    <property type="entry name" value="BLL4482 PROTEIN-RELATED"/>
    <property type="match status" value="1"/>
</dbReference>
<dbReference type="Gene3D" id="1.10.760.10">
    <property type="entry name" value="Cytochrome c-like domain"/>
    <property type="match status" value="1"/>
</dbReference>
<dbReference type="PANTHER" id="PTHR35008:SF8">
    <property type="entry name" value="ALCOHOL DEHYDROGENASE CYTOCHROME C SUBUNIT"/>
    <property type="match status" value="1"/>
</dbReference>
<evidence type="ECO:0000313" key="6">
    <source>
        <dbReference type="EMBL" id="MFD2727237.1"/>
    </source>
</evidence>
<keyword evidence="7" id="KW-1185">Reference proteome</keyword>
<proteinExistence type="predicted"/>
<comment type="caution">
    <text evidence="6">The sequence shown here is derived from an EMBL/GenBank/DDBJ whole genome shotgun (WGS) entry which is preliminary data.</text>
</comment>
<evidence type="ECO:0000256" key="1">
    <source>
        <dbReference type="ARBA" id="ARBA00022617"/>
    </source>
</evidence>
<keyword evidence="3 4" id="KW-0408">Iron</keyword>
<dbReference type="InterPro" id="IPR036909">
    <property type="entry name" value="Cyt_c-like_dom_sf"/>
</dbReference>
<dbReference type="InterPro" id="IPR009056">
    <property type="entry name" value="Cyt_c-like_dom"/>
</dbReference>
<dbReference type="SUPFAM" id="SSF46626">
    <property type="entry name" value="Cytochrome c"/>
    <property type="match status" value="1"/>
</dbReference>
<organism evidence="6 7">
    <name type="scientific">Hyunsoonleella rubra</name>
    <dbReference type="NCBI Taxonomy" id="1737062"/>
    <lineage>
        <taxon>Bacteria</taxon>
        <taxon>Pseudomonadati</taxon>
        <taxon>Bacteroidota</taxon>
        <taxon>Flavobacteriia</taxon>
        <taxon>Flavobacteriales</taxon>
        <taxon>Flavobacteriaceae</taxon>
    </lineage>
</organism>
<dbReference type="RefSeq" id="WP_380292905.1">
    <property type="nucleotide sequence ID" value="NZ_JBHULY010000034.1"/>
</dbReference>
<name>A0ABW5TD92_9FLAO</name>
<dbReference type="Pfam" id="PF00034">
    <property type="entry name" value="Cytochrom_C"/>
    <property type="match status" value="1"/>
</dbReference>
<protein>
    <submittedName>
        <fullName evidence="6">C-type cytochrome</fullName>
    </submittedName>
</protein>
<sequence length="134" mass="15009">MKLFLFIIFGAVLTLFSSLSFQQDKLQESITRGQEVYTDFCMNCHLPAGEGVENVYPPLANSDYLMNNREASIKGVKFGQKGEITVNGKVYNGYMAPMGLDDEEIADVMNYVYNSWGNKSDKIVTVEEVSAIKK</sequence>
<accession>A0ABW5TD92</accession>
<reference evidence="7" key="1">
    <citation type="journal article" date="2019" name="Int. J. Syst. Evol. Microbiol.">
        <title>The Global Catalogue of Microorganisms (GCM) 10K type strain sequencing project: providing services to taxonomists for standard genome sequencing and annotation.</title>
        <authorList>
            <consortium name="The Broad Institute Genomics Platform"/>
            <consortium name="The Broad Institute Genome Sequencing Center for Infectious Disease"/>
            <person name="Wu L."/>
            <person name="Ma J."/>
        </authorList>
    </citation>
    <scope>NUCLEOTIDE SEQUENCE [LARGE SCALE GENOMIC DNA]</scope>
    <source>
        <strain evidence="7">KCTC 42398</strain>
    </source>
</reference>
<keyword evidence="2 4" id="KW-0479">Metal-binding</keyword>
<dbReference type="PROSITE" id="PS51007">
    <property type="entry name" value="CYTC"/>
    <property type="match status" value="1"/>
</dbReference>
<evidence type="ECO:0000256" key="4">
    <source>
        <dbReference type="PROSITE-ProRule" id="PRU00433"/>
    </source>
</evidence>
<dbReference type="Proteomes" id="UP001597476">
    <property type="component" value="Unassembled WGS sequence"/>
</dbReference>
<evidence type="ECO:0000259" key="5">
    <source>
        <dbReference type="PROSITE" id="PS51007"/>
    </source>
</evidence>
<keyword evidence="1 4" id="KW-0349">Heme</keyword>
<feature type="domain" description="Cytochrome c" evidence="5">
    <location>
        <begin position="28"/>
        <end position="116"/>
    </location>
</feature>
<evidence type="ECO:0000256" key="2">
    <source>
        <dbReference type="ARBA" id="ARBA00022723"/>
    </source>
</evidence>
<dbReference type="InterPro" id="IPR051459">
    <property type="entry name" value="Cytochrome_c-type_DH"/>
</dbReference>